<sequence length="137" mass="15137">MSGQAQRNHPGHVATLTKLLSLEFLLNLTLVTQSDGEADSPPSTRIERGETCVRVTFCPTLQDQSTFSSSGIMADFVVQYDVVMEDIIGDVQIYDGYFIHYFAPRGLPPVEKNVVFVIDVSGSMFGTKMKQCTVKLI</sequence>
<dbReference type="Proteomes" id="UP000664940">
    <property type="component" value="Unassembled WGS sequence"/>
</dbReference>
<evidence type="ECO:0000313" key="3">
    <source>
        <dbReference type="Proteomes" id="UP000664940"/>
    </source>
</evidence>
<dbReference type="PANTHER" id="PTHR10338">
    <property type="entry name" value="INTER-ALPHA-TRYPSIN INHIBITOR HEAVY CHAIN FAMILY MEMBER"/>
    <property type="match status" value="1"/>
</dbReference>
<evidence type="ECO:0000313" key="2">
    <source>
        <dbReference type="EMBL" id="KAF6090876.1"/>
    </source>
</evidence>
<protein>
    <recommendedName>
        <fullName evidence="4">Inter-alpha-trypsin inhibitor heavy chain H6-like</fullName>
    </recommendedName>
</protein>
<dbReference type="InterPro" id="IPR036465">
    <property type="entry name" value="vWFA_dom_sf"/>
</dbReference>
<evidence type="ECO:0000256" key="1">
    <source>
        <dbReference type="SAM" id="SignalP"/>
    </source>
</evidence>
<proteinExistence type="predicted"/>
<dbReference type="InterPro" id="IPR050934">
    <property type="entry name" value="ITIH"/>
</dbReference>
<gene>
    <name evidence="2" type="ORF">HJG60_012246</name>
</gene>
<reference evidence="2 3" key="1">
    <citation type="journal article" date="2020" name="Nature">
        <title>Six reference-quality genomes reveal evolution of bat adaptations.</title>
        <authorList>
            <person name="Jebb D."/>
            <person name="Huang Z."/>
            <person name="Pippel M."/>
            <person name="Hughes G.M."/>
            <person name="Lavrichenko K."/>
            <person name="Devanna P."/>
            <person name="Winkler S."/>
            <person name="Jermiin L.S."/>
            <person name="Skirmuntt E.C."/>
            <person name="Katzourakis A."/>
            <person name="Burkitt-Gray L."/>
            <person name="Ray D.A."/>
            <person name="Sullivan K.A.M."/>
            <person name="Roscito J.G."/>
            <person name="Kirilenko B.M."/>
            <person name="Davalos L.M."/>
            <person name="Corthals A.P."/>
            <person name="Power M.L."/>
            <person name="Jones G."/>
            <person name="Ransome R.D."/>
            <person name="Dechmann D.K.N."/>
            <person name="Locatelli A.G."/>
            <person name="Puechmaille S.J."/>
            <person name="Fedrigo O."/>
            <person name="Jarvis E.D."/>
            <person name="Hiller M."/>
            <person name="Vernes S.C."/>
            <person name="Myers E.W."/>
            <person name="Teeling E.C."/>
        </authorList>
    </citation>
    <scope>NUCLEOTIDE SEQUENCE [LARGE SCALE GENOMIC DNA]</scope>
    <source>
        <strain evidence="2">Bat1K_MPI-CBG_1</strain>
    </source>
</reference>
<comment type="caution">
    <text evidence="2">The sequence shown here is derived from an EMBL/GenBank/DDBJ whole genome shotgun (WGS) entry which is preliminary data.</text>
</comment>
<organism evidence="2 3">
    <name type="scientific">Phyllostomus discolor</name>
    <name type="common">pale spear-nosed bat</name>
    <dbReference type="NCBI Taxonomy" id="89673"/>
    <lineage>
        <taxon>Eukaryota</taxon>
        <taxon>Metazoa</taxon>
        <taxon>Chordata</taxon>
        <taxon>Craniata</taxon>
        <taxon>Vertebrata</taxon>
        <taxon>Euteleostomi</taxon>
        <taxon>Mammalia</taxon>
        <taxon>Eutheria</taxon>
        <taxon>Laurasiatheria</taxon>
        <taxon>Chiroptera</taxon>
        <taxon>Yangochiroptera</taxon>
        <taxon>Phyllostomidae</taxon>
        <taxon>Phyllostominae</taxon>
        <taxon>Phyllostomus</taxon>
    </lineage>
</organism>
<dbReference type="AlphaFoldDB" id="A0A834DRL3"/>
<accession>A0A834DRL3</accession>
<dbReference type="EMBL" id="JABVXQ010000009">
    <property type="protein sequence ID" value="KAF6090876.1"/>
    <property type="molecule type" value="Genomic_DNA"/>
</dbReference>
<dbReference type="PANTHER" id="PTHR10338:SF155">
    <property type="entry name" value="INTER-ALPHA-TRYPSIN INHIBITOR HEAVY CHAIN H6"/>
    <property type="match status" value="1"/>
</dbReference>
<feature type="chain" id="PRO_5032795977" description="Inter-alpha-trypsin inhibitor heavy chain H6-like" evidence="1">
    <location>
        <begin position="37"/>
        <end position="137"/>
    </location>
</feature>
<name>A0A834DRL3_9CHIR</name>
<evidence type="ECO:0008006" key="4">
    <source>
        <dbReference type="Google" id="ProtNLM"/>
    </source>
</evidence>
<feature type="signal peptide" evidence="1">
    <location>
        <begin position="1"/>
        <end position="36"/>
    </location>
</feature>
<dbReference type="SUPFAM" id="SSF53300">
    <property type="entry name" value="vWA-like"/>
    <property type="match status" value="1"/>
</dbReference>
<keyword evidence="1" id="KW-0732">Signal</keyword>